<accession>A0ACB7S9E8</accession>
<evidence type="ECO:0000313" key="2">
    <source>
        <dbReference type="Proteomes" id="UP000821845"/>
    </source>
</evidence>
<proteinExistence type="predicted"/>
<comment type="caution">
    <text evidence="1">The sequence shown here is derived from an EMBL/GenBank/DDBJ whole genome shotgun (WGS) entry which is preliminary data.</text>
</comment>
<organism evidence="1 2">
    <name type="scientific">Hyalomma asiaticum</name>
    <name type="common">Tick</name>
    <dbReference type="NCBI Taxonomy" id="266040"/>
    <lineage>
        <taxon>Eukaryota</taxon>
        <taxon>Metazoa</taxon>
        <taxon>Ecdysozoa</taxon>
        <taxon>Arthropoda</taxon>
        <taxon>Chelicerata</taxon>
        <taxon>Arachnida</taxon>
        <taxon>Acari</taxon>
        <taxon>Parasitiformes</taxon>
        <taxon>Ixodida</taxon>
        <taxon>Ixodoidea</taxon>
        <taxon>Ixodidae</taxon>
        <taxon>Hyalomminae</taxon>
        <taxon>Hyalomma</taxon>
    </lineage>
</organism>
<evidence type="ECO:0000313" key="1">
    <source>
        <dbReference type="EMBL" id="KAH6931802.1"/>
    </source>
</evidence>
<protein>
    <submittedName>
        <fullName evidence="1">Uncharacterized protein</fullName>
    </submittedName>
</protein>
<gene>
    <name evidence="1" type="ORF">HPB50_000855</name>
</gene>
<name>A0ACB7S9E8_HYAAI</name>
<dbReference type="Proteomes" id="UP000821845">
    <property type="component" value="Chromosome 4"/>
</dbReference>
<sequence>MVSSTSRFAAAACPPQDAVCARPASAWQSVNAADVDFYTEPHRSVPPPSTRPDRQQRCDFNSRYRRPRTDYYEEASDIGRGSYPDAPVYFEEPFEVRGDEPGGRAASSSSSSSKAARTLDKLNAGEYIRGLSGRHLDKIGGGELLRSADDAELLRSLVLPYALRGLSSSSLGSGPRRGLDKIGGGEYIRATGALPAKRQAPFDSLSGLTFGGDQAGLHKRGYGHGEFDEIDHAGWPGFYKRNFDEIDRNGFEGFNKRNFDEIDRTGFEGFYKRSAARKK</sequence>
<reference evidence="1" key="1">
    <citation type="submission" date="2020-05" db="EMBL/GenBank/DDBJ databases">
        <title>Large-scale comparative analyses of tick genomes elucidate their genetic diversity and vector capacities.</title>
        <authorList>
            <person name="Jia N."/>
            <person name="Wang J."/>
            <person name="Shi W."/>
            <person name="Du L."/>
            <person name="Sun Y."/>
            <person name="Zhan W."/>
            <person name="Jiang J."/>
            <person name="Wang Q."/>
            <person name="Zhang B."/>
            <person name="Ji P."/>
            <person name="Sakyi L.B."/>
            <person name="Cui X."/>
            <person name="Yuan T."/>
            <person name="Jiang B."/>
            <person name="Yang W."/>
            <person name="Lam T.T.-Y."/>
            <person name="Chang Q."/>
            <person name="Ding S."/>
            <person name="Wang X."/>
            <person name="Zhu J."/>
            <person name="Ruan X."/>
            <person name="Zhao L."/>
            <person name="Wei J."/>
            <person name="Que T."/>
            <person name="Du C."/>
            <person name="Cheng J."/>
            <person name="Dai P."/>
            <person name="Han X."/>
            <person name="Huang E."/>
            <person name="Gao Y."/>
            <person name="Liu J."/>
            <person name="Shao H."/>
            <person name="Ye R."/>
            <person name="Li L."/>
            <person name="Wei W."/>
            <person name="Wang X."/>
            <person name="Wang C."/>
            <person name="Yang T."/>
            <person name="Huo Q."/>
            <person name="Li W."/>
            <person name="Guo W."/>
            <person name="Chen H."/>
            <person name="Zhou L."/>
            <person name="Ni X."/>
            <person name="Tian J."/>
            <person name="Zhou Y."/>
            <person name="Sheng Y."/>
            <person name="Liu T."/>
            <person name="Pan Y."/>
            <person name="Xia L."/>
            <person name="Li J."/>
            <person name="Zhao F."/>
            <person name="Cao W."/>
        </authorList>
    </citation>
    <scope>NUCLEOTIDE SEQUENCE</scope>
    <source>
        <strain evidence="1">Hyas-2018</strain>
    </source>
</reference>
<dbReference type="EMBL" id="CM023484">
    <property type="protein sequence ID" value="KAH6931802.1"/>
    <property type="molecule type" value="Genomic_DNA"/>
</dbReference>
<keyword evidence="2" id="KW-1185">Reference proteome</keyword>